<organism evidence="1 2">
    <name type="scientific">Ligilactobacillus ruminis ATCC 25644</name>
    <dbReference type="NCBI Taxonomy" id="525362"/>
    <lineage>
        <taxon>Bacteria</taxon>
        <taxon>Bacillati</taxon>
        <taxon>Bacillota</taxon>
        <taxon>Bacilli</taxon>
        <taxon>Lactobacillales</taxon>
        <taxon>Lactobacillaceae</taxon>
        <taxon>Ligilactobacillus</taxon>
    </lineage>
</organism>
<evidence type="ECO:0000313" key="1">
    <source>
        <dbReference type="EMBL" id="EFZ35259.1"/>
    </source>
</evidence>
<gene>
    <name evidence="1" type="ORF">HMPREF0542_10634</name>
</gene>
<comment type="caution">
    <text evidence="1">The sequence shown here is derived from an EMBL/GenBank/DDBJ whole genome shotgun (WGS) entry which is preliminary data.</text>
</comment>
<dbReference type="AlphaFoldDB" id="E7FP07"/>
<dbReference type="RefSeq" id="WP_004563636.1">
    <property type="nucleotide sequence ID" value="NZ_AFYE01000065.1"/>
</dbReference>
<proteinExistence type="predicted"/>
<dbReference type="PATRIC" id="fig|525362.12.peg.936"/>
<dbReference type="HOGENOM" id="CLU_1254620_0_0_9"/>
<sequence length="220" mass="22540">MQKLAAVFGGFGSKIKREQAEVASLTAEYQRLAEVKVAASSAYVETPLKGTNKDGEVAEEVAQVSTSLPATGSKTKVDKEIENEIATSGAIETGVAKSSGLASSVVRLGSKLLGIASALWATWDAGKDIYAALKKGSTSSWIKAGTNTVGTLIGTDIDLATGGPMGAIIGSQLGEVVGSSKTVQKIVESAGNAIKKSNEEMKKEGYVVNANGAMVKVDGK</sequence>
<accession>E7FP07</accession>
<name>E7FP07_9LACO</name>
<reference evidence="1 2" key="1">
    <citation type="submission" date="2011-01" db="EMBL/GenBank/DDBJ databases">
        <authorList>
            <person name="Muzny D."/>
            <person name="Qin X."/>
            <person name="Buhay C."/>
            <person name="Dugan-Rocha S."/>
            <person name="Ding Y."/>
            <person name="Chen G."/>
            <person name="Hawes A."/>
            <person name="Holder M."/>
            <person name="Jhangiani S."/>
            <person name="Johnson A."/>
            <person name="Khan Z."/>
            <person name="Li Z."/>
            <person name="Liu W."/>
            <person name="Liu X."/>
            <person name="Perez L."/>
            <person name="Shen H."/>
            <person name="Wang Q."/>
            <person name="Watt J."/>
            <person name="Xi L."/>
            <person name="Xin Y."/>
            <person name="Zhou J."/>
            <person name="Deng J."/>
            <person name="Jiang H."/>
            <person name="Liu Y."/>
            <person name="Qu J."/>
            <person name="Song X.-Z."/>
            <person name="Zhang L."/>
            <person name="Villasana D."/>
            <person name="Johnson A."/>
            <person name="Liu J."/>
            <person name="Liyanage D."/>
            <person name="Lorensuhewa L."/>
            <person name="Robinson T."/>
            <person name="Song A."/>
            <person name="Song B.-B."/>
            <person name="Dinh H."/>
            <person name="Thornton R."/>
            <person name="Coyle M."/>
            <person name="Francisco L."/>
            <person name="Jackson L."/>
            <person name="Javaid M."/>
            <person name="Korchina V."/>
            <person name="Kovar C."/>
            <person name="Mata R."/>
            <person name="Mathew T."/>
            <person name="Ngo R."/>
            <person name="Nguyen L."/>
            <person name="Nguyen N."/>
            <person name="Okwuonu G."/>
            <person name="Ongeri F."/>
            <person name="Pham C."/>
            <person name="Simmons D."/>
            <person name="Wilczek-Boney K."/>
            <person name="Hale W."/>
            <person name="Jakkamsetti A."/>
            <person name="Pham P."/>
            <person name="Ruth R."/>
            <person name="San Lucas F."/>
            <person name="Warren J."/>
            <person name="Zhang J."/>
            <person name="Zhao Z."/>
            <person name="Zhou C."/>
            <person name="Zhu D."/>
            <person name="Lee S."/>
            <person name="Bess C."/>
            <person name="Blankenburg K."/>
            <person name="Forbes L."/>
            <person name="Fu Q."/>
            <person name="Gubbala S."/>
            <person name="Hirani K."/>
            <person name="Jayaseelan J.C."/>
            <person name="Lara F."/>
            <person name="Munidasa M."/>
            <person name="Palculict T."/>
            <person name="Patil S."/>
            <person name="Pu L.-L."/>
            <person name="Saada N."/>
            <person name="Tang L."/>
            <person name="Weissenberger G."/>
            <person name="Zhu Y."/>
            <person name="Hemphill L."/>
            <person name="Shang Y."/>
            <person name="Youmans B."/>
            <person name="Ayvaz T."/>
            <person name="Ross M."/>
            <person name="Santibanez J."/>
            <person name="Aqrawi P."/>
            <person name="Gross S."/>
            <person name="Joshi V."/>
            <person name="Fowler G."/>
            <person name="Nazareth L."/>
            <person name="Reid J."/>
            <person name="Worley K."/>
            <person name="Petrosino J."/>
            <person name="Highlander S."/>
            <person name="Gibbs R."/>
        </authorList>
    </citation>
    <scope>NUCLEOTIDE SEQUENCE [LARGE SCALE GENOMIC DNA]</scope>
    <source>
        <strain evidence="1 2">ATCC 25644</strain>
    </source>
</reference>
<evidence type="ECO:0008006" key="3">
    <source>
        <dbReference type="Google" id="ProtNLM"/>
    </source>
</evidence>
<protein>
    <recommendedName>
        <fullName evidence="3">Pre-toxin TG domain-containing protein</fullName>
    </recommendedName>
</protein>
<evidence type="ECO:0000313" key="2">
    <source>
        <dbReference type="Proteomes" id="UP000004099"/>
    </source>
</evidence>
<dbReference type="Proteomes" id="UP000004099">
    <property type="component" value="Unassembled WGS sequence"/>
</dbReference>
<dbReference type="EMBL" id="ACGS02000025">
    <property type="protein sequence ID" value="EFZ35259.1"/>
    <property type="molecule type" value="Genomic_DNA"/>
</dbReference>